<feature type="domain" description="Thioredoxin" evidence="1">
    <location>
        <begin position="10"/>
        <end position="99"/>
    </location>
</feature>
<dbReference type="Proteomes" id="UP001235712">
    <property type="component" value="Unassembled WGS sequence"/>
</dbReference>
<keyword evidence="3" id="KW-1185">Reference proteome</keyword>
<comment type="caution">
    <text evidence="2">The sequence shown here is derived from an EMBL/GenBank/DDBJ whole genome shotgun (WGS) entry which is preliminary data.</text>
</comment>
<accession>A0ABT9NX11</accession>
<name>A0ABT9NX11_9ACTN</name>
<dbReference type="Pfam" id="PF00085">
    <property type="entry name" value="Thioredoxin"/>
    <property type="match status" value="1"/>
</dbReference>
<dbReference type="Gene3D" id="1.25.40.10">
    <property type="entry name" value="Tetratricopeptide repeat domain"/>
    <property type="match status" value="1"/>
</dbReference>
<protein>
    <submittedName>
        <fullName evidence="2">Thioredoxin-like negative regulator of GroEL</fullName>
    </submittedName>
</protein>
<dbReference type="RefSeq" id="WP_307238260.1">
    <property type="nucleotide sequence ID" value="NZ_JAUSQZ010000001.1"/>
</dbReference>
<reference evidence="2 3" key="1">
    <citation type="submission" date="2023-07" db="EMBL/GenBank/DDBJ databases">
        <title>Sequencing the genomes of 1000 actinobacteria strains.</title>
        <authorList>
            <person name="Klenk H.-P."/>
        </authorList>
    </citation>
    <scope>NUCLEOTIDE SEQUENCE [LARGE SCALE GENOMIC DNA]</scope>
    <source>
        <strain evidence="2 3">DSM 44388</strain>
    </source>
</reference>
<dbReference type="Pfam" id="PF13432">
    <property type="entry name" value="TPR_16"/>
    <property type="match status" value="2"/>
</dbReference>
<organism evidence="2 3">
    <name type="scientific">Kineosporia succinea</name>
    <dbReference type="NCBI Taxonomy" id="84632"/>
    <lineage>
        <taxon>Bacteria</taxon>
        <taxon>Bacillati</taxon>
        <taxon>Actinomycetota</taxon>
        <taxon>Actinomycetes</taxon>
        <taxon>Kineosporiales</taxon>
        <taxon>Kineosporiaceae</taxon>
        <taxon>Kineosporia</taxon>
    </lineage>
</organism>
<evidence type="ECO:0000259" key="1">
    <source>
        <dbReference type="Pfam" id="PF00085"/>
    </source>
</evidence>
<sequence>MRNALTTERHDQVLGTGLNVLIFLMDSSPACGQFRPELDEFVRRRPEVAVWTVDAMGQRELATRHDLKALPSIVVYRDGLPCRRFAGVMPAGQLSEAVDEVAAADMGEELQEWMLWMAETGEAGSPYIEGPAGEARPDSAVELPEASPFADLRSATRSLGSPLTAARPLTEAGAMMTGEPLMTAAMSPLIPTVPAMPMVAAVPAMPAMSTEPGRTAEFTSGPDRESLMNSAMTAWYAGDAATAIRDFSSLLEMDPASDHLLNSRGQVLADNGGGATAVKDLDAAIAGTLDEFSVAYARSARALALAQVGRHDEADHDMAEALAVTPNSAWAHFRKARILLLRGDVAGMDSELRRAMETAEPPLTQHQRAMAEALLRLSV</sequence>
<evidence type="ECO:0000313" key="3">
    <source>
        <dbReference type="Proteomes" id="UP001235712"/>
    </source>
</evidence>
<dbReference type="CDD" id="cd02947">
    <property type="entry name" value="TRX_family"/>
    <property type="match status" value="1"/>
</dbReference>
<proteinExistence type="predicted"/>
<dbReference type="EMBL" id="JAUSQZ010000001">
    <property type="protein sequence ID" value="MDP9824966.1"/>
    <property type="molecule type" value="Genomic_DNA"/>
</dbReference>
<gene>
    <name evidence="2" type="ORF">J2S57_000715</name>
</gene>
<evidence type="ECO:0000313" key="2">
    <source>
        <dbReference type="EMBL" id="MDP9824966.1"/>
    </source>
</evidence>
<dbReference type="SUPFAM" id="SSF48452">
    <property type="entry name" value="TPR-like"/>
    <property type="match status" value="1"/>
</dbReference>
<dbReference type="Gene3D" id="3.40.30.10">
    <property type="entry name" value="Glutaredoxin"/>
    <property type="match status" value="1"/>
</dbReference>
<dbReference type="InterPro" id="IPR036249">
    <property type="entry name" value="Thioredoxin-like_sf"/>
</dbReference>
<dbReference type="InterPro" id="IPR013766">
    <property type="entry name" value="Thioredoxin_domain"/>
</dbReference>
<dbReference type="InterPro" id="IPR011990">
    <property type="entry name" value="TPR-like_helical_dom_sf"/>
</dbReference>
<dbReference type="SUPFAM" id="SSF52833">
    <property type="entry name" value="Thioredoxin-like"/>
    <property type="match status" value="1"/>
</dbReference>